<gene>
    <name evidence="14" type="ORF">DNJ96_06665</name>
</gene>
<dbReference type="Pfam" id="PF16591">
    <property type="entry name" value="HBM"/>
    <property type="match status" value="1"/>
</dbReference>
<dbReference type="PROSITE" id="PS51753">
    <property type="entry name" value="HBM"/>
    <property type="match status" value="1"/>
</dbReference>
<dbReference type="InterPro" id="IPR032255">
    <property type="entry name" value="HBM"/>
</dbReference>
<dbReference type="OrthoDB" id="6434013at2"/>
<dbReference type="PROSITE" id="PS50111">
    <property type="entry name" value="CHEMOTAXIS_TRANSDUC_2"/>
    <property type="match status" value="1"/>
</dbReference>
<keyword evidence="15" id="KW-1185">Reference proteome</keyword>
<reference evidence="14 15" key="1">
    <citation type="submission" date="2018-06" db="EMBL/GenBank/DDBJ databases">
        <title>Three novel Pseudomonas species isolated from symptomatic oak.</title>
        <authorList>
            <person name="Bueno-Gonzalez V."/>
            <person name="Brady C."/>
        </authorList>
    </citation>
    <scope>NUCLEOTIDE SEQUENCE [LARGE SCALE GENOMIC DNA]</scope>
    <source>
        <strain evidence="14 15">P17C</strain>
    </source>
</reference>
<evidence type="ECO:0000256" key="1">
    <source>
        <dbReference type="ARBA" id="ARBA00004141"/>
    </source>
</evidence>
<dbReference type="GO" id="GO:0007165">
    <property type="term" value="P:signal transduction"/>
    <property type="evidence" value="ECO:0007669"/>
    <property type="project" value="UniProtKB-KW"/>
</dbReference>
<feature type="coiled-coil region" evidence="9">
    <location>
        <begin position="244"/>
        <end position="271"/>
    </location>
</feature>
<name>A0A4Q9RB67_9GAMM</name>
<dbReference type="InterPro" id="IPR004089">
    <property type="entry name" value="MCPsignal_dom"/>
</dbReference>
<keyword evidence="5 10" id="KW-0472">Membrane</keyword>
<evidence type="ECO:0000256" key="3">
    <source>
        <dbReference type="ARBA" id="ARBA00022692"/>
    </source>
</evidence>
<dbReference type="SUPFAM" id="SSF58104">
    <property type="entry name" value="Methyl-accepting chemotaxis protein (MCP) signaling domain"/>
    <property type="match status" value="1"/>
</dbReference>
<accession>A0A4Q9RB67</accession>
<dbReference type="SMART" id="SM00283">
    <property type="entry name" value="MA"/>
    <property type="match status" value="1"/>
</dbReference>
<dbReference type="CDD" id="cd06225">
    <property type="entry name" value="HAMP"/>
    <property type="match status" value="1"/>
</dbReference>
<feature type="domain" description="HBM" evidence="13">
    <location>
        <begin position="41"/>
        <end position="284"/>
    </location>
</feature>
<dbReference type="PROSITE" id="PS50885">
    <property type="entry name" value="HAMP"/>
    <property type="match status" value="1"/>
</dbReference>
<dbReference type="Pfam" id="PF00015">
    <property type="entry name" value="MCPsignal"/>
    <property type="match status" value="1"/>
</dbReference>
<evidence type="ECO:0000256" key="7">
    <source>
        <dbReference type="ARBA" id="ARBA00029447"/>
    </source>
</evidence>
<dbReference type="SMART" id="SM00304">
    <property type="entry name" value="HAMP"/>
    <property type="match status" value="2"/>
</dbReference>
<dbReference type="RefSeq" id="WP_131184539.1">
    <property type="nucleotide sequence ID" value="NZ_QJUO01000014.1"/>
</dbReference>
<evidence type="ECO:0000256" key="4">
    <source>
        <dbReference type="ARBA" id="ARBA00022989"/>
    </source>
</evidence>
<keyword evidence="4 10" id="KW-1133">Transmembrane helix</keyword>
<dbReference type="Gene3D" id="1.20.1440.210">
    <property type="match status" value="2"/>
</dbReference>
<evidence type="ECO:0000313" key="14">
    <source>
        <dbReference type="EMBL" id="TBU98105.1"/>
    </source>
</evidence>
<evidence type="ECO:0000259" key="11">
    <source>
        <dbReference type="PROSITE" id="PS50111"/>
    </source>
</evidence>
<dbReference type="AlphaFoldDB" id="A0A4Q9RB67"/>
<evidence type="ECO:0000259" key="12">
    <source>
        <dbReference type="PROSITE" id="PS50885"/>
    </source>
</evidence>
<comment type="similarity">
    <text evidence="7">Belongs to the methyl-accepting chemotaxis (MCP) protein family.</text>
</comment>
<dbReference type="PANTHER" id="PTHR32089:SF120">
    <property type="entry name" value="METHYL-ACCEPTING CHEMOTAXIS PROTEIN TLPQ"/>
    <property type="match status" value="1"/>
</dbReference>
<dbReference type="CDD" id="cd11386">
    <property type="entry name" value="MCP_signal"/>
    <property type="match status" value="1"/>
</dbReference>
<evidence type="ECO:0000256" key="9">
    <source>
        <dbReference type="SAM" id="Coils"/>
    </source>
</evidence>
<feature type="domain" description="Methyl-accepting transducer" evidence="11">
    <location>
        <begin position="368"/>
        <end position="604"/>
    </location>
</feature>
<evidence type="ECO:0000256" key="10">
    <source>
        <dbReference type="SAM" id="Phobius"/>
    </source>
</evidence>
<feature type="transmembrane region" description="Helical" evidence="10">
    <location>
        <begin position="12"/>
        <end position="36"/>
    </location>
</feature>
<keyword evidence="6 8" id="KW-0807">Transducer</keyword>
<evidence type="ECO:0000259" key="13">
    <source>
        <dbReference type="PROSITE" id="PS51753"/>
    </source>
</evidence>
<dbReference type="Gene3D" id="1.10.287.950">
    <property type="entry name" value="Methyl-accepting chemotaxis protein"/>
    <property type="match status" value="1"/>
</dbReference>
<dbReference type="EMBL" id="QJUP01000006">
    <property type="protein sequence ID" value="TBU98105.1"/>
    <property type="molecule type" value="Genomic_DNA"/>
</dbReference>
<feature type="domain" description="HAMP" evidence="12">
    <location>
        <begin position="311"/>
        <end position="363"/>
    </location>
</feature>
<dbReference type="PANTHER" id="PTHR32089">
    <property type="entry name" value="METHYL-ACCEPTING CHEMOTAXIS PROTEIN MCPB"/>
    <property type="match status" value="1"/>
</dbReference>
<evidence type="ECO:0000256" key="2">
    <source>
        <dbReference type="ARBA" id="ARBA00022500"/>
    </source>
</evidence>
<evidence type="ECO:0000256" key="5">
    <source>
        <dbReference type="ARBA" id="ARBA00023136"/>
    </source>
</evidence>
<feature type="transmembrane region" description="Helical" evidence="10">
    <location>
        <begin position="290"/>
        <end position="310"/>
    </location>
</feature>
<dbReference type="InterPro" id="IPR003660">
    <property type="entry name" value="HAMP_dom"/>
</dbReference>
<comment type="subcellular location">
    <subcellularLocation>
        <location evidence="1">Membrane</location>
        <topology evidence="1">Multi-pass membrane protein</topology>
    </subcellularLocation>
</comment>
<dbReference type="Pfam" id="PF00672">
    <property type="entry name" value="HAMP"/>
    <property type="match status" value="1"/>
</dbReference>
<organism evidence="14 15">
    <name type="scientific">Stutzerimonas kirkiae</name>
    <dbReference type="NCBI Taxonomy" id="2211392"/>
    <lineage>
        <taxon>Bacteria</taxon>
        <taxon>Pseudomonadati</taxon>
        <taxon>Pseudomonadota</taxon>
        <taxon>Gammaproteobacteria</taxon>
        <taxon>Pseudomonadales</taxon>
        <taxon>Pseudomonadaceae</taxon>
        <taxon>Stutzerimonas</taxon>
    </lineage>
</organism>
<protein>
    <submittedName>
        <fullName evidence="14">Methyl-accepting chemotaxis protein</fullName>
    </submittedName>
</protein>
<keyword evidence="9" id="KW-0175">Coiled coil</keyword>
<dbReference type="SMART" id="SM01358">
    <property type="entry name" value="HBM"/>
    <property type="match status" value="1"/>
</dbReference>
<keyword evidence="3 10" id="KW-0812">Transmembrane</keyword>
<dbReference type="GO" id="GO:0016020">
    <property type="term" value="C:membrane"/>
    <property type="evidence" value="ECO:0007669"/>
    <property type="project" value="UniProtKB-SubCell"/>
</dbReference>
<sequence length="640" mass="69966">MNNWFSNVSVTWKLVLGFGLVLLLTCIISGVGWSSLSGLIQRGDRMTGITELNDALTDMRIARLNYILSDGDDDLAAKVQSALRVYEQEQQKIIESSRDPGNLAMLDKQSELTRNYGELLEKMRGAYTLERRARADMGASADRISERQRNLVGLVRRAAMTEEQRFERFDALSRLNDELLRLRFQVRGYIAEASAENEQLVAAQLEVAAAALGRLNEVFAPERNDDLAQIEREFETYRGFIVQLKTVNAEIATANAAMVDLAEQIVELSQQLYRFQVDSRDNTIESTRNVQLITTFLALLFGIGAAWLIIRQITLPLRETLEAVERVAAGDLTHDMRVTRRDEIGVLQSGVQRMNVTLNDLISRIRDSVIQIASAAEQLSAVTEQTSAGANTQKIETDQVATAMNEMSATVHEVARNAEEASQAATAADGQARQGDQVVTQAIAQIERLSGEVDRSSEAMVSLQEESNKIGSVMDVIKTVAEQTNLLALNAAIEAARAGEAGRGFAVVADEVRGLAQRTQKSTEEIEALILGLQQVTQQVATIMSSSRDLTASSVVLAREAGESLGGITRTVSNIQAMNQQIAAAAEEQSSVAEEISRSVVSVRDVSEQTAAANEETAASSVELARLGNELQMMVSHFKV</sequence>
<evidence type="ECO:0000256" key="8">
    <source>
        <dbReference type="PROSITE-ProRule" id="PRU00284"/>
    </source>
</evidence>
<evidence type="ECO:0000256" key="6">
    <source>
        <dbReference type="ARBA" id="ARBA00023224"/>
    </source>
</evidence>
<dbReference type="FunFam" id="1.10.287.950:FF:000001">
    <property type="entry name" value="Methyl-accepting chemotaxis sensory transducer"/>
    <property type="match status" value="1"/>
</dbReference>
<keyword evidence="2" id="KW-0145">Chemotaxis</keyword>
<dbReference type="GO" id="GO:0006935">
    <property type="term" value="P:chemotaxis"/>
    <property type="evidence" value="ECO:0007669"/>
    <property type="project" value="UniProtKB-KW"/>
</dbReference>
<dbReference type="Proteomes" id="UP000292639">
    <property type="component" value="Unassembled WGS sequence"/>
</dbReference>
<comment type="caution">
    <text evidence="14">The sequence shown here is derived from an EMBL/GenBank/DDBJ whole genome shotgun (WGS) entry which is preliminary data.</text>
</comment>
<proteinExistence type="inferred from homology"/>
<evidence type="ECO:0000313" key="15">
    <source>
        <dbReference type="Proteomes" id="UP000292639"/>
    </source>
</evidence>